<dbReference type="PRINTS" id="PR00131">
    <property type="entry name" value="GLHYDRLASE1"/>
</dbReference>
<evidence type="ECO:0000256" key="7">
    <source>
        <dbReference type="ARBA" id="ARBA00023295"/>
    </source>
</evidence>
<dbReference type="InterPro" id="IPR017853">
    <property type="entry name" value="GH"/>
</dbReference>
<evidence type="ECO:0000256" key="6">
    <source>
        <dbReference type="ARBA" id="ARBA00023277"/>
    </source>
</evidence>
<dbReference type="HOGENOM" id="CLU_001859_1_3_9"/>
<dbReference type="PROSITE" id="PS00653">
    <property type="entry name" value="GLYCOSYL_HYDROL_F1_2"/>
    <property type="match status" value="1"/>
</dbReference>
<organism evidence="13 14">
    <name type="scientific">Hungatella hathewayi WAL-18680</name>
    <dbReference type="NCBI Taxonomy" id="742737"/>
    <lineage>
        <taxon>Bacteria</taxon>
        <taxon>Bacillati</taxon>
        <taxon>Bacillota</taxon>
        <taxon>Clostridia</taxon>
        <taxon>Lachnospirales</taxon>
        <taxon>Lachnospiraceae</taxon>
        <taxon>Hungatella</taxon>
    </lineage>
</organism>
<protein>
    <recommendedName>
        <fullName evidence="3 12">Beta-glucosidase</fullName>
        <ecNumber evidence="3 12">3.2.1.21</ecNumber>
    </recommendedName>
</protein>
<feature type="active site" description="Proton donor" evidence="9">
    <location>
        <position position="163"/>
    </location>
</feature>
<dbReference type="InterPro" id="IPR001360">
    <property type="entry name" value="Glyco_hydro_1"/>
</dbReference>
<evidence type="ECO:0000256" key="3">
    <source>
        <dbReference type="ARBA" id="ARBA00012744"/>
    </source>
</evidence>
<dbReference type="OrthoDB" id="2339329at2"/>
<keyword evidence="5" id="KW-0136">Cellulose degradation</keyword>
<dbReference type="FunFam" id="3.20.20.80:FF:000004">
    <property type="entry name" value="Beta-glucosidase 6-phospho-beta-glucosidase"/>
    <property type="match status" value="1"/>
</dbReference>
<dbReference type="EMBL" id="ADLN01000009">
    <property type="protein sequence ID" value="EHI61006.1"/>
    <property type="molecule type" value="Genomic_DNA"/>
</dbReference>
<dbReference type="PANTHER" id="PTHR10353:SF36">
    <property type="entry name" value="LP05116P"/>
    <property type="match status" value="1"/>
</dbReference>
<evidence type="ECO:0000256" key="4">
    <source>
        <dbReference type="ARBA" id="ARBA00022801"/>
    </source>
</evidence>
<keyword evidence="8" id="KW-0624">Polysaccharide degradation</keyword>
<keyword evidence="7 12" id="KW-0326">Glycosidase</keyword>
<evidence type="ECO:0000256" key="9">
    <source>
        <dbReference type="PIRSR" id="PIRSR617736-1"/>
    </source>
</evidence>
<evidence type="ECO:0000256" key="11">
    <source>
        <dbReference type="PROSITE-ProRule" id="PRU10055"/>
    </source>
</evidence>
<comment type="caution">
    <text evidence="13">The sequence shown here is derived from an EMBL/GenBank/DDBJ whole genome shotgun (WGS) entry which is preliminary data.</text>
</comment>
<feature type="binding site" evidence="10">
    <location>
        <position position="301"/>
    </location>
    <ligand>
        <name>substrate</name>
    </ligand>
</feature>
<dbReference type="Pfam" id="PF00232">
    <property type="entry name" value="Glyco_hydro_1"/>
    <property type="match status" value="1"/>
</dbReference>
<evidence type="ECO:0000256" key="2">
    <source>
        <dbReference type="ARBA" id="ARBA00010838"/>
    </source>
</evidence>
<evidence type="ECO:0000313" key="14">
    <source>
        <dbReference type="Proteomes" id="UP000005384"/>
    </source>
</evidence>
<feature type="binding site" evidence="10">
    <location>
        <position position="403"/>
    </location>
    <ligand>
        <name>substrate</name>
    </ligand>
</feature>
<keyword evidence="4 12" id="KW-0378">Hydrolase</keyword>
<feature type="active site" description="Nucleophile" evidence="9 11">
    <location>
        <position position="356"/>
    </location>
</feature>
<dbReference type="AlphaFoldDB" id="G5IC88"/>
<dbReference type="SUPFAM" id="SSF51445">
    <property type="entry name" value="(Trans)glycosidases"/>
    <property type="match status" value="1"/>
</dbReference>
<comment type="catalytic activity">
    <reaction evidence="1 12">
        <text>Hydrolysis of terminal, non-reducing beta-D-glucosyl residues with release of beta-D-glucose.</text>
        <dbReference type="EC" id="3.2.1.21"/>
    </reaction>
</comment>
<dbReference type="PATRIC" id="fig|742737.3.peg.1076"/>
<dbReference type="GO" id="GO:0008422">
    <property type="term" value="F:beta-glucosidase activity"/>
    <property type="evidence" value="ECO:0007669"/>
    <property type="project" value="UniProtKB-EC"/>
</dbReference>
<evidence type="ECO:0000256" key="12">
    <source>
        <dbReference type="RuleBase" id="RU361175"/>
    </source>
</evidence>
<comment type="similarity">
    <text evidence="2 12">Belongs to the glycosyl hydrolase 1 family.</text>
</comment>
<evidence type="ECO:0000313" key="13">
    <source>
        <dbReference type="EMBL" id="EHI61006.1"/>
    </source>
</evidence>
<feature type="binding site" evidence="10">
    <location>
        <begin position="410"/>
        <end position="411"/>
    </location>
    <ligand>
        <name>substrate</name>
    </ligand>
</feature>
<accession>G5IC88</accession>
<sequence length="451" mass="52366">MGFSNDFVWGVATSSYQIEGAAFEDGKGLSIWDTYSHEPGKVFEGHHGDVACDHYHRYKEDIRLMAELGVKAYRFSVSWPRVLPEGTGAVNEKGIAFYSDLVDEMLKYGITPYLTLYHWDMPYELYKRGGWLNPDMPRWFAEYAALIAERLGDRVKNYMTFNEPQVFIGLAFVDGVHAPGHRYTRQETLLMAHHVMLAHGLAAQAIRGKVADARIGYAPTSNVPVPVTMEERDVEAARRAYFEMPENGDWSWNTAWWSDPIVLGHYPEDGVKILEKDMPKIGQDDMKIIHQPLDFYGQNIYRGEPVRAGEDGKAIHVPYPEGSPKTAIGWHVNFDCLYWGTRFLYERYQKPIFITENGMSSHDWVHLDGKVHDPQRIDYLQRHLQWLKKAAEEGVDIAGYFQWSFMDNFEWARGYHDRFGIVYVDYQTQERIPKDSFYWYQQLIRENGENL</sequence>
<keyword evidence="6" id="KW-0119">Carbohydrate metabolism</keyword>
<dbReference type="PANTHER" id="PTHR10353">
    <property type="entry name" value="GLYCOSYL HYDROLASE"/>
    <property type="match status" value="1"/>
</dbReference>
<dbReference type="EC" id="3.2.1.21" evidence="3 12"/>
<proteinExistence type="inferred from homology"/>
<dbReference type="Proteomes" id="UP000005384">
    <property type="component" value="Unassembled WGS sequence"/>
</dbReference>
<reference evidence="13 14" key="1">
    <citation type="submission" date="2011-08" db="EMBL/GenBank/DDBJ databases">
        <title>The Genome Sequence of Clostridium hathewayi WAL-18680.</title>
        <authorList>
            <consortium name="The Broad Institute Genome Sequencing Platform"/>
            <person name="Earl A."/>
            <person name="Ward D."/>
            <person name="Feldgarden M."/>
            <person name="Gevers D."/>
            <person name="Finegold S.M."/>
            <person name="Summanen P.H."/>
            <person name="Molitoris D.R."/>
            <person name="Song M."/>
            <person name="Daigneault M."/>
            <person name="Allen-Vercoe E."/>
            <person name="Young S.K."/>
            <person name="Zeng Q."/>
            <person name="Gargeya S."/>
            <person name="Fitzgerald M."/>
            <person name="Haas B."/>
            <person name="Abouelleil A."/>
            <person name="Alvarado L."/>
            <person name="Arachchi H.M."/>
            <person name="Berlin A."/>
            <person name="Brown A."/>
            <person name="Chapman S.B."/>
            <person name="Chen Z."/>
            <person name="Dunbar C."/>
            <person name="Freedman E."/>
            <person name="Gearin G."/>
            <person name="Gellesch M."/>
            <person name="Goldberg J."/>
            <person name="Griggs A."/>
            <person name="Gujja S."/>
            <person name="Heiman D."/>
            <person name="Howarth C."/>
            <person name="Larson L."/>
            <person name="Lui A."/>
            <person name="MacDonald P.J.P."/>
            <person name="Montmayeur A."/>
            <person name="Murphy C."/>
            <person name="Neiman D."/>
            <person name="Pearson M."/>
            <person name="Priest M."/>
            <person name="Roberts A."/>
            <person name="Saif S."/>
            <person name="Shea T."/>
            <person name="Shenoy N."/>
            <person name="Sisk P."/>
            <person name="Stolte C."/>
            <person name="Sykes S."/>
            <person name="Wortman J."/>
            <person name="Nusbaum C."/>
            <person name="Birren B."/>
        </authorList>
    </citation>
    <scope>NUCLEOTIDE SEQUENCE [LARGE SCALE GENOMIC DNA]</scope>
    <source>
        <strain evidence="13 14">WAL-18680</strain>
    </source>
</reference>
<evidence type="ECO:0000256" key="10">
    <source>
        <dbReference type="PIRSR" id="PIRSR617736-2"/>
    </source>
</evidence>
<dbReference type="Gene3D" id="3.20.20.80">
    <property type="entry name" value="Glycosidases"/>
    <property type="match status" value="1"/>
</dbReference>
<dbReference type="PROSITE" id="PS00572">
    <property type="entry name" value="GLYCOSYL_HYDROL_F1_1"/>
    <property type="match status" value="1"/>
</dbReference>
<dbReference type="GO" id="GO:0030245">
    <property type="term" value="P:cellulose catabolic process"/>
    <property type="evidence" value="ECO:0007669"/>
    <property type="project" value="UniProtKB-KW"/>
</dbReference>
<dbReference type="GO" id="GO:0005829">
    <property type="term" value="C:cytosol"/>
    <property type="evidence" value="ECO:0007669"/>
    <property type="project" value="TreeGrafter"/>
</dbReference>
<dbReference type="InterPro" id="IPR017736">
    <property type="entry name" value="Glyco_hydro_1_beta-glucosidase"/>
</dbReference>
<dbReference type="RefSeq" id="WP_006779057.1">
    <property type="nucleotide sequence ID" value="NZ_CP040506.1"/>
</dbReference>
<dbReference type="InterPro" id="IPR033132">
    <property type="entry name" value="GH_1_N_CS"/>
</dbReference>
<dbReference type="NCBIfam" id="TIGR03356">
    <property type="entry name" value="BGL"/>
    <property type="match status" value="1"/>
</dbReference>
<gene>
    <name evidence="13" type="ORF">HMPREF9473_01071</name>
</gene>
<feature type="binding site" evidence="10">
    <location>
        <position position="162"/>
    </location>
    <ligand>
        <name>substrate</name>
    </ligand>
</feature>
<keyword evidence="14" id="KW-1185">Reference proteome</keyword>
<feature type="binding site" evidence="10">
    <location>
        <position position="118"/>
    </location>
    <ligand>
        <name>substrate</name>
    </ligand>
</feature>
<feature type="binding site" evidence="10">
    <location>
        <position position="17"/>
    </location>
    <ligand>
        <name>substrate</name>
    </ligand>
</feature>
<evidence type="ECO:0000256" key="5">
    <source>
        <dbReference type="ARBA" id="ARBA00023001"/>
    </source>
</evidence>
<evidence type="ECO:0000256" key="8">
    <source>
        <dbReference type="ARBA" id="ARBA00023326"/>
    </source>
</evidence>
<evidence type="ECO:0000256" key="1">
    <source>
        <dbReference type="ARBA" id="ARBA00000448"/>
    </source>
</evidence>
<name>G5IC88_9FIRM</name>
<dbReference type="InterPro" id="IPR018120">
    <property type="entry name" value="Glyco_hydro_1_AS"/>
</dbReference>